<feature type="domain" description="EfeO-type cupredoxin-like" evidence="1">
    <location>
        <begin position="14"/>
        <end position="123"/>
    </location>
</feature>
<organism evidence="2 3">
    <name type="scientific">Bombilactobacillus bombi</name>
    <dbReference type="NCBI Taxonomy" id="1303590"/>
    <lineage>
        <taxon>Bacteria</taxon>
        <taxon>Bacillati</taxon>
        <taxon>Bacillota</taxon>
        <taxon>Bacilli</taxon>
        <taxon>Lactobacillales</taxon>
        <taxon>Lactobacillaceae</taxon>
        <taxon>Bombilactobacillus</taxon>
    </lineage>
</organism>
<evidence type="ECO:0000313" key="2">
    <source>
        <dbReference type="EMBL" id="RHW49199.1"/>
    </source>
</evidence>
<protein>
    <submittedName>
        <fullName evidence="2">Cupredoxin domain-containing protein</fullName>
    </submittedName>
</protein>
<dbReference type="InterPro" id="IPR008972">
    <property type="entry name" value="Cupredoxin"/>
</dbReference>
<comment type="caution">
    <text evidence="2">The sequence shown here is derived from an EMBL/GenBank/DDBJ whole genome shotgun (WGS) entry which is preliminary data.</text>
</comment>
<sequence>MSKIVVVIVAIALISFISWWFFGNHQQAAVAADVSPAHQQNVQVIVDGGYKPETVVLKKGIPAQVTFKRRDPSSCLERVVFPDLGINEFLPEQADHPITIDTSQNAEYDYACGMNMFHGKVIVK</sequence>
<dbReference type="Pfam" id="PF13473">
    <property type="entry name" value="Cupredoxin_1"/>
    <property type="match status" value="1"/>
</dbReference>
<dbReference type="RefSeq" id="WP_118903037.1">
    <property type="nucleotide sequence ID" value="NZ_QOCR01000008.1"/>
</dbReference>
<reference evidence="2 3" key="1">
    <citation type="submission" date="2018-07" db="EMBL/GenBank/DDBJ databases">
        <title>Genome sequences of six Lactobacillus spp. isolated from bumble bee guts.</title>
        <authorList>
            <person name="Motta E.V.S."/>
            <person name="Moran N.A."/>
        </authorList>
    </citation>
    <scope>NUCLEOTIDE SEQUENCE [LARGE SCALE GENOMIC DNA]</scope>
    <source>
        <strain evidence="2 3">BI-1.1</strain>
    </source>
</reference>
<keyword evidence="3" id="KW-1185">Reference proteome</keyword>
<dbReference type="EMBL" id="QOCR01000008">
    <property type="protein sequence ID" value="RHW49199.1"/>
    <property type="molecule type" value="Genomic_DNA"/>
</dbReference>
<dbReference type="AlphaFoldDB" id="A0A417ZDH3"/>
<name>A0A417ZDH3_9LACO</name>
<dbReference type="Proteomes" id="UP000284109">
    <property type="component" value="Unassembled WGS sequence"/>
</dbReference>
<evidence type="ECO:0000259" key="1">
    <source>
        <dbReference type="Pfam" id="PF13473"/>
    </source>
</evidence>
<dbReference type="OrthoDB" id="9800141at2"/>
<dbReference type="SUPFAM" id="SSF49503">
    <property type="entry name" value="Cupredoxins"/>
    <property type="match status" value="1"/>
</dbReference>
<dbReference type="InterPro" id="IPR028096">
    <property type="entry name" value="EfeO_Cupredoxin"/>
</dbReference>
<accession>A0A417ZDH3</accession>
<proteinExistence type="predicted"/>
<evidence type="ECO:0000313" key="3">
    <source>
        <dbReference type="Proteomes" id="UP000284109"/>
    </source>
</evidence>
<dbReference type="Gene3D" id="2.60.40.420">
    <property type="entry name" value="Cupredoxins - blue copper proteins"/>
    <property type="match status" value="1"/>
</dbReference>
<gene>
    <name evidence="2" type="ORF">DS831_09105</name>
</gene>